<protein>
    <submittedName>
        <fullName evidence="2">Uncharacterized protein</fullName>
    </submittedName>
</protein>
<gene>
    <name evidence="2" type="ORF">STA1M1_01820</name>
</gene>
<evidence type="ECO:0000313" key="2">
    <source>
        <dbReference type="EMBL" id="GKY86313.1"/>
    </source>
</evidence>
<evidence type="ECO:0000313" key="3">
    <source>
        <dbReference type="Proteomes" id="UP001144205"/>
    </source>
</evidence>
<feature type="chain" id="PRO_5046303994" evidence="1">
    <location>
        <begin position="38"/>
        <end position="114"/>
    </location>
</feature>
<accession>A0ABQ5LNV0</accession>
<evidence type="ECO:0000256" key="1">
    <source>
        <dbReference type="SAM" id="SignalP"/>
    </source>
</evidence>
<feature type="signal peptide" evidence="1">
    <location>
        <begin position="1"/>
        <end position="37"/>
    </location>
</feature>
<dbReference type="Proteomes" id="UP001144205">
    <property type="component" value="Unassembled WGS sequence"/>
</dbReference>
<sequence length="114" mass="12396">MILNIHPAPRRVGRMKRIAATLGLSALLSLAALPAAAECYADYKAKRDDPLRLHYGVIALPDPACASREAAAEAIAARIRVEGWTLLSVVSVFGEAGLDDEKRRESAGDYFLRY</sequence>
<dbReference type="EMBL" id="BROH01000001">
    <property type="protein sequence ID" value="GKY86313.1"/>
    <property type="molecule type" value="Genomic_DNA"/>
</dbReference>
<comment type="caution">
    <text evidence="2">The sequence shown here is derived from an EMBL/GenBank/DDBJ whole genome shotgun (WGS) entry which is preliminary data.</text>
</comment>
<organism evidence="2 3">
    <name type="scientific">Sinisalibacter aestuarii</name>
    <dbReference type="NCBI Taxonomy" id="2949426"/>
    <lineage>
        <taxon>Bacteria</taxon>
        <taxon>Pseudomonadati</taxon>
        <taxon>Pseudomonadota</taxon>
        <taxon>Alphaproteobacteria</taxon>
        <taxon>Rhodobacterales</taxon>
        <taxon>Roseobacteraceae</taxon>
        <taxon>Sinisalibacter</taxon>
    </lineage>
</organism>
<reference evidence="2" key="1">
    <citation type="journal article" date="2023" name="Int. J. Syst. Evol. Microbiol.">
        <title>Sinisalibacter aestuarii sp. nov., isolated from estuarine sediment of the Arakawa River.</title>
        <authorList>
            <person name="Arafat S.T."/>
            <person name="Hirano S."/>
            <person name="Sato A."/>
            <person name="Takeuchi K."/>
            <person name="Yasuda T."/>
            <person name="Terahara T."/>
            <person name="Hamada M."/>
            <person name="Kobayashi T."/>
        </authorList>
    </citation>
    <scope>NUCLEOTIDE SEQUENCE</scope>
    <source>
        <strain evidence="2">B-399</strain>
    </source>
</reference>
<proteinExistence type="predicted"/>
<keyword evidence="1" id="KW-0732">Signal</keyword>
<keyword evidence="3" id="KW-1185">Reference proteome</keyword>
<name>A0ABQ5LNV0_9RHOB</name>